<dbReference type="Proteomes" id="UP000235965">
    <property type="component" value="Unassembled WGS sequence"/>
</dbReference>
<dbReference type="EMBL" id="NEVH01015376">
    <property type="protein sequence ID" value="PNF26786.1"/>
    <property type="molecule type" value="Genomic_DNA"/>
</dbReference>
<organism evidence="1 2">
    <name type="scientific">Cryptotermes secundus</name>
    <dbReference type="NCBI Taxonomy" id="105785"/>
    <lineage>
        <taxon>Eukaryota</taxon>
        <taxon>Metazoa</taxon>
        <taxon>Ecdysozoa</taxon>
        <taxon>Arthropoda</taxon>
        <taxon>Hexapoda</taxon>
        <taxon>Insecta</taxon>
        <taxon>Pterygota</taxon>
        <taxon>Neoptera</taxon>
        <taxon>Polyneoptera</taxon>
        <taxon>Dictyoptera</taxon>
        <taxon>Blattodea</taxon>
        <taxon>Blattoidea</taxon>
        <taxon>Termitoidae</taxon>
        <taxon>Kalotermitidae</taxon>
        <taxon>Cryptotermitinae</taxon>
        <taxon>Cryptotermes</taxon>
    </lineage>
</organism>
<proteinExistence type="predicted"/>
<accession>A0A2J7QDX5</accession>
<reference evidence="1 2" key="1">
    <citation type="submission" date="2017-12" db="EMBL/GenBank/DDBJ databases">
        <title>Hemimetabolous genomes reveal molecular basis of termite eusociality.</title>
        <authorList>
            <person name="Harrison M.C."/>
            <person name="Jongepier E."/>
            <person name="Robertson H.M."/>
            <person name="Arning N."/>
            <person name="Bitard-Feildel T."/>
            <person name="Chao H."/>
            <person name="Childers C.P."/>
            <person name="Dinh H."/>
            <person name="Doddapaneni H."/>
            <person name="Dugan S."/>
            <person name="Gowin J."/>
            <person name="Greiner C."/>
            <person name="Han Y."/>
            <person name="Hu H."/>
            <person name="Hughes D.S.T."/>
            <person name="Huylmans A.-K."/>
            <person name="Kemena C."/>
            <person name="Kremer L.P.M."/>
            <person name="Lee S.L."/>
            <person name="Lopez-Ezquerra A."/>
            <person name="Mallet L."/>
            <person name="Monroy-Kuhn J.M."/>
            <person name="Moser A."/>
            <person name="Murali S.C."/>
            <person name="Muzny D.M."/>
            <person name="Otani S."/>
            <person name="Piulachs M.-D."/>
            <person name="Poelchau M."/>
            <person name="Qu J."/>
            <person name="Schaub F."/>
            <person name="Wada-Katsumata A."/>
            <person name="Worley K.C."/>
            <person name="Xie Q."/>
            <person name="Ylla G."/>
            <person name="Poulsen M."/>
            <person name="Gibbs R.A."/>
            <person name="Schal C."/>
            <person name="Richards S."/>
            <person name="Belles X."/>
            <person name="Korb J."/>
            <person name="Bornberg-Bauer E."/>
        </authorList>
    </citation>
    <scope>NUCLEOTIDE SEQUENCE [LARGE SCALE GENOMIC DNA]</scope>
    <source>
        <tissue evidence="1">Whole body</tissue>
    </source>
</reference>
<dbReference type="AlphaFoldDB" id="A0A2J7QDX5"/>
<protein>
    <submittedName>
        <fullName evidence="1">Uncharacterized protein</fullName>
    </submittedName>
</protein>
<gene>
    <name evidence="1" type="ORF">B7P43_G17708</name>
</gene>
<evidence type="ECO:0000313" key="1">
    <source>
        <dbReference type="EMBL" id="PNF26786.1"/>
    </source>
</evidence>
<evidence type="ECO:0000313" key="2">
    <source>
        <dbReference type="Proteomes" id="UP000235965"/>
    </source>
</evidence>
<keyword evidence="2" id="KW-1185">Reference proteome</keyword>
<sequence>MFENGVLRLFGPKRDEVTGVWRKLHNEELHNVYSSPSIIRMIKSRRMRWAGQVAQMGRKGKHIAYWWESQKERDR</sequence>
<dbReference type="InParanoid" id="A0A2J7QDX5"/>
<comment type="caution">
    <text evidence="1">The sequence shown here is derived from an EMBL/GenBank/DDBJ whole genome shotgun (WGS) entry which is preliminary data.</text>
</comment>
<name>A0A2J7QDX5_9NEOP</name>